<dbReference type="EMBL" id="ABDG02000017">
    <property type="protein sequence ID" value="EHK48890.1"/>
    <property type="molecule type" value="Genomic_DNA"/>
</dbReference>
<dbReference type="AlphaFoldDB" id="G9NJ13"/>
<keyword evidence="2" id="KW-1185">Reference proteome</keyword>
<proteinExistence type="predicted"/>
<protein>
    <submittedName>
        <fullName evidence="1">Uncharacterized protein</fullName>
    </submittedName>
</protein>
<name>G9NJ13_HYPAI</name>
<reference evidence="1 2" key="1">
    <citation type="journal article" date="2011" name="Genome Biol.">
        <title>Comparative genome sequence analysis underscores mycoparasitism as the ancestral life style of Trichoderma.</title>
        <authorList>
            <person name="Kubicek C.P."/>
            <person name="Herrera-Estrella A."/>
            <person name="Seidl-Seiboth V."/>
            <person name="Martinez D.A."/>
            <person name="Druzhinina I.S."/>
            <person name="Thon M."/>
            <person name="Zeilinger S."/>
            <person name="Casas-Flores S."/>
            <person name="Horwitz B.A."/>
            <person name="Mukherjee P.K."/>
            <person name="Mukherjee M."/>
            <person name="Kredics L."/>
            <person name="Alcaraz L.D."/>
            <person name="Aerts A."/>
            <person name="Antal Z."/>
            <person name="Atanasova L."/>
            <person name="Cervantes-Badillo M.G."/>
            <person name="Challacombe J."/>
            <person name="Chertkov O."/>
            <person name="McCluskey K."/>
            <person name="Coulpier F."/>
            <person name="Deshpande N."/>
            <person name="von Doehren H."/>
            <person name="Ebbole D.J."/>
            <person name="Esquivel-Naranjo E.U."/>
            <person name="Fekete E."/>
            <person name="Flipphi M."/>
            <person name="Glaser F."/>
            <person name="Gomez-Rodriguez E.Y."/>
            <person name="Gruber S."/>
            <person name="Han C."/>
            <person name="Henrissat B."/>
            <person name="Hermosa R."/>
            <person name="Hernandez-Onate M."/>
            <person name="Karaffa L."/>
            <person name="Kosti I."/>
            <person name="Le Crom S."/>
            <person name="Lindquist E."/>
            <person name="Lucas S."/>
            <person name="Luebeck M."/>
            <person name="Luebeck P.S."/>
            <person name="Margeot A."/>
            <person name="Metz B."/>
            <person name="Misra M."/>
            <person name="Nevalainen H."/>
            <person name="Omann M."/>
            <person name="Packer N."/>
            <person name="Perrone G."/>
            <person name="Uresti-Rivera E.E."/>
            <person name="Salamov A."/>
            <person name="Schmoll M."/>
            <person name="Seiboth B."/>
            <person name="Shapiro H."/>
            <person name="Sukno S."/>
            <person name="Tamayo-Ramos J.A."/>
            <person name="Tisch D."/>
            <person name="Wiest A."/>
            <person name="Wilkinson H.H."/>
            <person name="Zhang M."/>
            <person name="Coutinho P.M."/>
            <person name="Kenerley C.M."/>
            <person name="Monte E."/>
            <person name="Baker S.E."/>
            <person name="Grigoriev I.V."/>
        </authorList>
    </citation>
    <scope>NUCLEOTIDE SEQUENCE [LARGE SCALE GENOMIC DNA]</scope>
    <source>
        <strain evidence="2">ATCC 20476 / IMI 206040</strain>
    </source>
</reference>
<sequence>MYGYYTHAHTLMGAKERNREKSDGLTGSIQQTVQNIILNLTRQTGIGPPIG</sequence>
<dbReference type="Proteomes" id="UP000005426">
    <property type="component" value="Unassembled WGS sequence"/>
</dbReference>
<organism evidence="1 2">
    <name type="scientific">Hypocrea atroviridis (strain ATCC 20476 / IMI 206040)</name>
    <name type="common">Trichoderma atroviride</name>
    <dbReference type="NCBI Taxonomy" id="452589"/>
    <lineage>
        <taxon>Eukaryota</taxon>
        <taxon>Fungi</taxon>
        <taxon>Dikarya</taxon>
        <taxon>Ascomycota</taxon>
        <taxon>Pezizomycotina</taxon>
        <taxon>Sordariomycetes</taxon>
        <taxon>Hypocreomycetidae</taxon>
        <taxon>Hypocreales</taxon>
        <taxon>Hypocreaceae</taxon>
        <taxon>Trichoderma</taxon>
    </lineage>
</organism>
<gene>
    <name evidence="1" type="ORF">TRIATDRAFT_289746</name>
</gene>
<accession>G9NJ13</accession>
<evidence type="ECO:0000313" key="2">
    <source>
        <dbReference type="Proteomes" id="UP000005426"/>
    </source>
</evidence>
<dbReference type="HOGENOM" id="CLU_3106671_0_0_1"/>
<comment type="caution">
    <text evidence="1">The sequence shown here is derived from an EMBL/GenBank/DDBJ whole genome shotgun (WGS) entry which is preliminary data.</text>
</comment>
<evidence type="ECO:0000313" key="1">
    <source>
        <dbReference type="EMBL" id="EHK48890.1"/>
    </source>
</evidence>